<protein>
    <submittedName>
        <fullName evidence="2">Crp/Fnr family transcriptional regulator</fullName>
    </submittedName>
</protein>
<dbReference type="Pfam" id="PF13545">
    <property type="entry name" value="HTH_Crp_2"/>
    <property type="match status" value="1"/>
</dbReference>
<dbReference type="Gene3D" id="1.10.10.10">
    <property type="entry name" value="Winged helix-like DNA-binding domain superfamily/Winged helix DNA-binding domain"/>
    <property type="match status" value="1"/>
</dbReference>
<dbReference type="SUPFAM" id="SSF46785">
    <property type="entry name" value="Winged helix' DNA-binding domain"/>
    <property type="match status" value="1"/>
</dbReference>
<dbReference type="STRING" id="235205.BAZSYMB_SCAFFOLD00114_0"/>
<dbReference type="GO" id="GO:0003677">
    <property type="term" value="F:DNA binding"/>
    <property type="evidence" value="ECO:0007669"/>
    <property type="project" value="InterPro"/>
</dbReference>
<dbReference type="EMBL" id="CVUD02000214">
    <property type="protein sequence ID" value="SEH88842.1"/>
    <property type="molecule type" value="Genomic_DNA"/>
</dbReference>
<sequence>MRINIECYLKILEASPKSCFKIMGKLSQRLHWATSEINHLVLHDGKYRLIKFLLASAKISNNVDLPIAKNILASQLSIKPETLSRTLKELSEQGLIVVDNSHIVLLKPSELEDIIIS</sequence>
<evidence type="ECO:0000259" key="1">
    <source>
        <dbReference type="PROSITE" id="PS51063"/>
    </source>
</evidence>
<evidence type="ECO:0000313" key="2">
    <source>
        <dbReference type="EMBL" id="SEH88842.1"/>
    </source>
</evidence>
<proteinExistence type="predicted"/>
<organism evidence="2 3">
    <name type="scientific">Bathymodiolus azoricus thioautotrophic gill symbiont</name>
    <dbReference type="NCBI Taxonomy" id="235205"/>
    <lineage>
        <taxon>Bacteria</taxon>
        <taxon>Pseudomonadati</taxon>
        <taxon>Pseudomonadota</taxon>
        <taxon>Gammaproteobacteria</taxon>
        <taxon>sulfur-oxidizing symbionts</taxon>
    </lineage>
</organism>
<feature type="domain" description="HTH crp-type" evidence="1">
    <location>
        <begin position="43"/>
        <end position="109"/>
    </location>
</feature>
<accession>A0A1H6LTN0</accession>
<dbReference type="GO" id="GO:0006355">
    <property type="term" value="P:regulation of DNA-templated transcription"/>
    <property type="evidence" value="ECO:0007669"/>
    <property type="project" value="InterPro"/>
</dbReference>
<evidence type="ECO:0000313" key="3">
    <source>
        <dbReference type="Proteomes" id="UP000198559"/>
    </source>
</evidence>
<dbReference type="SMART" id="SM00419">
    <property type="entry name" value="HTH_CRP"/>
    <property type="match status" value="1"/>
</dbReference>
<reference evidence="3" key="1">
    <citation type="submission" date="2016-06" db="EMBL/GenBank/DDBJ databases">
        <authorList>
            <person name="Petersen J."/>
            <person name="Sayavedra L."/>
        </authorList>
    </citation>
    <scope>NUCLEOTIDE SEQUENCE [LARGE SCALE GENOMIC DNA]</scope>
    <source>
        <strain evidence="3">BazSymB</strain>
    </source>
</reference>
<dbReference type="Proteomes" id="UP000198559">
    <property type="component" value="Unassembled WGS sequence"/>
</dbReference>
<name>A0A1H6LTN0_9GAMM</name>
<dbReference type="AlphaFoldDB" id="A0A1H6LTN0"/>
<dbReference type="InterPro" id="IPR036388">
    <property type="entry name" value="WH-like_DNA-bd_sf"/>
</dbReference>
<gene>
    <name evidence="2" type="ORF">BAZSYMB_SCAFFOLD00114_0</name>
</gene>
<dbReference type="InterPro" id="IPR036390">
    <property type="entry name" value="WH_DNA-bd_sf"/>
</dbReference>
<dbReference type="InterPro" id="IPR012318">
    <property type="entry name" value="HTH_CRP"/>
</dbReference>
<dbReference type="PROSITE" id="PS51063">
    <property type="entry name" value="HTH_CRP_2"/>
    <property type="match status" value="1"/>
</dbReference>